<reference evidence="4 5" key="1">
    <citation type="submission" date="2022-11" db="EMBL/GenBank/DDBJ databases">
        <title>The characterization of three novel Bacteroidetes species and genomic analysis of their roles in tidal elemental geochemical cycles.</title>
        <authorList>
            <person name="Ma K."/>
        </authorList>
    </citation>
    <scope>NUCLEOTIDE SEQUENCE [LARGE SCALE GENOMIC DNA]</scope>
    <source>
        <strain evidence="4 5">M17</strain>
    </source>
</reference>
<sequence length="169" mass="18895">MIQLDHKETPIESHDIQIVVICDEVENPDNIGMILRVADGFGVEKVIFKSKINQIPKKSKRVSRSAWERIKFDFTSSIEESIKEFKIAGYHIVAVELTNESADLRNIDFRTTNKLVLVIGNESRGVSAYALNLCDDALMIPLFGEGSSLNVVNALSISLFEIIRQATLS</sequence>
<evidence type="ECO:0000259" key="3">
    <source>
        <dbReference type="Pfam" id="PF00588"/>
    </source>
</evidence>
<evidence type="ECO:0000313" key="4">
    <source>
        <dbReference type="EMBL" id="MCX2743515.1"/>
    </source>
</evidence>
<dbReference type="InterPro" id="IPR029028">
    <property type="entry name" value="Alpha/beta_knot_MTases"/>
</dbReference>
<proteinExistence type="predicted"/>
<keyword evidence="1 4" id="KW-0489">Methyltransferase</keyword>
<dbReference type="PANTHER" id="PTHR46429">
    <property type="entry name" value="23S RRNA (GUANOSINE-2'-O-)-METHYLTRANSFERASE RLMB"/>
    <property type="match status" value="1"/>
</dbReference>
<dbReference type="InterPro" id="IPR001537">
    <property type="entry name" value="SpoU_MeTrfase"/>
</dbReference>
<dbReference type="InterPro" id="IPR029026">
    <property type="entry name" value="tRNA_m1G_MTases_N"/>
</dbReference>
<evidence type="ECO:0000256" key="2">
    <source>
        <dbReference type="ARBA" id="ARBA00022679"/>
    </source>
</evidence>
<dbReference type="Pfam" id="PF00588">
    <property type="entry name" value="SpoU_methylase"/>
    <property type="match status" value="1"/>
</dbReference>
<gene>
    <name evidence="4" type="ORF">OO013_06540</name>
</gene>
<dbReference type="SUPFAM" id="SSF75217">
    <property type="entry name" value="alpha/beta knot"/>
    <property type="match status" value="1"/>
</dbReference>
<dbReference type="Gene3D" id="3.40.1280.10">
    <property type="match status" value="1"/>
</dbReference>
<dbReference type="InterPro" id="IPR004441">
    <property type="entry name" value="rRNA_MeTrfase_TrmH"/>
</dbReference>
<evidence type="ECO:0000313" key="5">
    <source>
        <dbReference type="Proteomes" id="UP001209885"/>
    </source>
</evidence>
<dbReference type="EMBL" id="JAPFQN010000003">
    <property type="protein sequence ID" value="MCX2743515.1"/>
    <property type="molecule type" value="Genomic_DNA"/>
</dbReference>
<dbReference type="CDD" id="cd18082">
    <property type="entry name" value="SpoU-like_family"/>
    <property type="match status" value="1"/>
</dbReference>
<dbReference type="Proteomes" id="UP001209885">
    <property type="component" value="Unassembled WGS sequence"/>
</dbReference>
<comment type="caution">
    <text evidence="4">The sequence shown here is derived from an EMBL/GenBank/DDBJ whole genome shotgun (WGS) entry which is preliminary data.</text>
</comment>
<organism evidence="4 5">
    <name type="scientific">Mangrovivirga halotolerans</name>
    <dbReference type="NCBI Taxonomy" id="2993936"/>
    <lineage>
        <taxon>Bacteria</taxon>
        <taxon>Pseudomonadati</taxon>
        <taxon>Bacteroidota</taxon>
        <taxon>Cytophagia</taxon>
        <taxon>Cytophagales</taxon>
        <taxon>Mangrovivirgaceae</taxon>
        <taxon>Mangrovivirga</taxon>
    </lineage>
</organism>
<dbReference type="GO" id="GO:0008168">
    <property type="term" value="F:methyltransferase activity"/>
    <property type="evidence" value="ECO:0007669"/>
    <property type="project" value="UniProtKB-KW"/>
</dbReference>
<feature type="domain" description="tRNA/rRNA methyltransferase SpoU type" evidence="3">
    <location>
        <begin position="18"/>
        <end position="159"/>
    </location>
</feature>
<dbReference type="GO" id="GO:0032259">
    <property type="term" value="P:methylation"/>
    <property type="evidence" value="ECO:0007669"/>
    <property type="project" value="UniProtKB-KW"/>
</dbReference>
<accession>A0ABT3RQR2</accession>
<keyword evidence="5" id="KW-1185">Reference proteome</keyword>
<evidence type="ECO:0000256" key="1">
    <source>
        <dbReference type="ARBA" id="ARBA00022603"/>
    </source>
</evidence>
<dbReference type="PANTHER" id="PTHR46429:SF1">
    <property type="entry name" value="23S RRNA (GUANOSINE-2'-O-)-METHYLTRANSFERASE RLMB"/>
    <property type="match status" value="1"/>
</dbReference>
<protein>
    <submittedName>
        <fullName evidence="4">TrmH family RNA methyltransferase</fullName>
    </submittedName>
</protein>
<keyword evidence="2" id="KW-0808">Transferase</keyword>
<name>A0ABT3RQR2_9BACT</name>
<dbReference type="RefSeq" id="WP_266055898.1">
    <property type="nucleotide sequence ID" value="NZ_JAPFQN010000003.1"/>
</dbReference>